<evidence type="ECO:0000256" key="3">
    <source>
        <dbReference type="ARBA" id="ARBA00023237"/>
    </source>
</evidence>
<dbReference type="Pfam" id="PF00691">
    <property type="entry name" value="OmpA"/>
    <property type="match status" value="1"/>
</dbReference>
<dbReference type="Gene3D" id="2.60.40.1120">
    <property type="entry name" value="Carboxypeptidase-like, regulatory domain"/>
    <property type="match status" value="1"/>
</dbReference>
<comment type="subcellular location">
    <subcellularLocation>
        <location evidence="1">Cell outer membrane</location>
    </subcellularLocation>
</comment>
<dbReference type="Gene3D" id="2.120.10.30">
    <property type="entry name" value="TolB, C-terminal domain"/>
    <property type="match status" value="1"/>
</dbReference>
<dbReference type="Gene3D" id="3.30.1330.60">
    <property type="entry name" value="OmpA-like domain"/>
    <property type="match status" value="1"/>
</dbReference>
<dbReference type="InterPro" id="IPR008969">
    <property type="entry name" value="CarboxyPept-like_regulatory"/>
</dbReference>
<proteinExistence type="predicted"/>
<reference evidence="6 7" key="1">
    <citation type="journal article" date="2014" name="Int. J. Syst. Evol. Microbiol.">
        <title>Complete genome sequence of Corynebacterium casei LMG S-19264T (=DSM 44701T), isolated from a smear-ripened cheese.</title>
        <authorList>
            <consortium name="US DOE Joint Genome Institute (JGI-PGF)"/>
            <person name="Walter F."/>
            <person name="Albersmeier A."/>
            <person name="Kalinowski J."/>
            <person name="Ruckert C."/>
        </authorList>
    </citation>
    <scope>NUCLEOTIDE SEQUENCE [LARGE SCALE GENOMIC DNA]</scope>
    <source>
        <strain evidence="6 7">KCTC 12866</strain>
    </source>
</reference>
<dbReference type="InterPro" id="IPR006664">
    <property type="entry name" value="OMP_bac"/>
</dbReference>
<evidence type="ECO:0000313" key="6">
    <source>
        <dbReference type="EMBL" id="GHB64570.1"/>
    </source>
</evidence>
<keyword evidence="2 4" id="KW-0472">Membrane</keyword>
<dbReference type="PRINTS" id="PR01021">
    <property type="entry name" value="OMPADOMAIN"/>
</dbReference>
<sequence>MPGSVNTVKFTEYAPSLSADGQTLVYETDRAAGQGGWELYQADLLKNETWSLPRPLANINAYGGGKALIGGPSISYDGNTLFFFAFLEGSDAKSYGREDIYYSLREKGGWSKPINIGPVINTPDYEGFPSVSADGKRLYFMRGRFDTSSKSEYACYKIMMAERGRDGNWKRPIELPAPINLTCEKAPRIMADNRTLIFSSVRKGGKGDFDLYKSVLQDDGSWSEPVNLKFVNTKGLDQFVSIPPCGDIMYYTSDGDIYTVPVPEDLRPSRMASVQGFVTDSLNGKPVVGRVVAINDQGQRSISEMDNNASDGRYTLILETGKQYTLQITQPGYQRKIIQLPPDALASCGTFVQDIRLTPLPISSEVAAAEPPAQQATMRQIPAEPENKRAQELVPSANSGPVASPEATASVSLEPIVVTSPKTTPAITESVGSSPRINIQVGKAIVTFQAFDKQSGRTIGATFQISGKSTKRKMSVNTTPQRPAQNLTFMEPDTLFIVTTAEGHGEVSEPFWVSVEAGGDTRYEYHAYLPSALVSTLLVNVKDAEIHQAVPGLTIMLQDETTGQNRSLDYDPRSMTARTTLDPSHRYTVAVDAPGYTPYRKYLAKVLNENEVGIELPRKVQSLVALAATDKLTQKPVAATFNIVLPATMQLFKVESKTDGDEIFVFGMPGTYQIEATAPGYRPVKKEFVIGEKELKSLAFKPALEPAVTEFTFLVVDKDQRSVVPNAVIKVFDQNRNPIPVSSMSGESTVLLPDEGSFTYEASAAEYQPVTAPMERPASRLLEVGMIRQRSVPQTQTFAFVAQDAFTKKPVAARFRLNSAETNRSATITTAENPQFGTELKLKHPYLLEVESDGYEKYSAPITLDTREAEPIKPRIVLLDPLTFEVSFAILDAVTMKPVDPATFKIGETGKDLNLQSEGNSRVVRLTPGKTYNVRVGQPGYEVFERTLTFDKPTDRQDLTKSILLTLVKPAQTAVAAPVSAETKPAAAVAEADATVFENLKVGEAVRLDNVYFDQSSYILRTESYPQLDKLVKTLQVNPKLKIEIAGHTDNVGDARLNQFLSENRAKVISSYLVNHGVPETRLIWKGYGQTKPVAANDIEENKAQNRRVEFVVLEN</sequence>
<evidence type="ECO:0000256" key="4">
    <source>
        <dbReference type="PROSITE-ProRule" id="PRU00473"/>
    </source>
</evidence>
<dbReference type="PANTHER" id="PTHR30329">
    <property type="entry name" value="STATOR ELEMENT OF FLAGELLAR MOTOR COMPLEX"/>
    <property type="match status" value="1"/>
</dbReference>
<dbReference type="EMBL" id="BMXF01000001">
    <property type="protein sequence ID" value="GHB64570.1"/>
    <property type="molecule type" value="Genomic_DNA"/>
</dbReference>
<dbReference type="InterPro" id="IPR036737">
    <property type="entry name" value="OmpA-like_sf"/>
</dbReference>
<protein>
    <recommendedName>
        <fullName evidence="5">OmpA-like domain-containing protein</fullName>
    </recommendedName>
</protein>
<feature type="domain" description="OmpA-like" evidence="5">
    <location>
        <begin position="1002"/>
        <end position="1116"/>
    </location>
</feature>
<keyword evidence="3" id="KW-0998">Cell outer membrane</keyword>
<dbReference type="GO" id="GO:0009279">
    <property type="term" value="C:cell outer membrane"/>
    <property type="evidence" value="ECO:0007669"/>
    <property type="project" value="UniProtKB-SubCell"/>
</dbReference>
<dbReference type="InterPro" id="IPR050330">
    <property type="entry name" value="Bact_OuterMem_StrucFunc"/>
</dbReference>
<dbReference type="SUPFAM" id="SSF103088">
    <property type="entry name" value="OmpA-like"/>
    <property type="match status" value="1"/>
</dbReference>
<dbReference type="Proteomes" id="UP000598271">
    <property type="component" value="Unassembled WGS sequence"/>
</dbReference>
<dbReference type="SUPFAM" id="SSF49464">
    <property type="entry name" value="Carboxypeptidase regulatory domain-like"/>
    <property type="match status" value="1"/>
</dbReference>
<dbReference type="PROSITE" id="PS51123">
    <property type="entry name" value="OMPA_2"/>
    <property type="match status" value="1"/>
</dbReference>
<dbReference type="InterPro" id="IPR011042">
    <property type="entry name" value="6-blade_b-propeller_TolB-like"/>
</dbReference>
<comment type="caution">
    <text evidence="6">The sequence shown here is derived from an EMBL/GenBank/DDBJ whole genome shotgun (WGS) entry which is preliminary data.</text>
</comment>
<dbReference type="Pfam" id="PF07676">
    <property type="entry name" value="PD40"/>
    <property type="match status" value="3"/>
</dbReference>
<dbReference type="CDD" id="cd07185">
    <property type="entry name" value="OmpA_C-like"/>
    <property type="match status" value="1"/>
</dbReference>
<dbReference type="InterPro" id="IPR011659">
    <property type="entry name" value="WD40"/>
</dbReference>
<accession>A0A8J3G8F5</accession>
<dbReference type="PANTHER" id="PTHR30329:SF21">
    <property type="entry name" value="LIPOPROTEIN YIAD-RELATED"/>
    <property type="match status" value="1"/>
</dbReference>
<evidence type="ECO:0000256" key="1">
    <source>
        <dbReference type="ARBA" id="ARBA00004442"/>
    </source>
</evidence>
<dbReference type="SUPFAM" id="SSF69304">
    <property type="entry name" value="Tricorn protease N-terminal domain"/>
    <property type="match status" value="1"/>
</dbReference>
<dbReference type="InterPro" id="IPR006665">
    <property type="entry name" value="OmpA-like"/>
</dbReference>
<evidence type="ECO:0000259" key="5">
    <source>
        <dbReference type="PROSITE" id="PS51123"/>
    </source>
</evidence>
<keyword evidence="7" id="KW-1185">Reference proteome</keyword>
<evidence type="ECO:0000256" key="2">
    <source>
        <dbReference type="ARBA" id="ARBA00023136"/>
    </source>
</evidence>
<evidence type="ECO:0000313" key="7">
    <source>
        <dbReference type="Proteomes" id="UP000598271"/>
    </source>
</evidence>
<gene>
    <name evidence="6" type="ORF">GCM10007390_18130</name>
</gene>
<organism evidence="6 7">
    <name type="scientific">Persicitalea jodogahamensis</name>
    <dbReference type="NCBI Taxonomy" id="402147"/>
    <lineage>
        <taxon>Bacteria</taxon>
        <taxon>Pseudomonadati</taxon>
        <taxon>Bacteroidota</taxon>
        <taxon>Cytophagia</taxon>
        <taxon>Cytophagales</taxon>
        <taxon>Spirosomataceae</taxon>
        <taxon>Persicitalea</taxon>
    </lineage>
</organism>
<name>A0A8J3G8F5_9BACT</name>
<dbReference type="AlphaFoldDB" id="A0A8J3G8F5"/>